<feature type="transmembrane region" description="Helical" evidence="1">
    <location>
        <begin position="48"/>
        <end position="66"/>
    </location>
</feature>
<dbReference type="Proteomes" id="UP000553756">
    <property type="component" value="Unassembled WGS sequence"/>
</dbReference>
<evidence type="ECO:0000313" key="2">
    <source>
        <dbReference type="EMBL" id="NMN01493.1"/>
    </source>
</evidence>
<dbReference type="CDD" id="cd06174">
    <property type="entry name" value="MFS"/>
    <property type="match status" value="1"/>
</dbReference>
<feature type="transmembrane region" description="Helical" evidence="1">
    <location>
        <begin position="86"/>
        <end position="108"/>
    </location>
</feature>
<dbReference type="EMBL" id="JAAIIJ010000002">
    <property type="protein sequence ID" value="NMN01493.1"/>
    <property type="molecule type" value="Genomic_DNA"/>
</dbReference>
<feature type="transmembrane region" description="Helical" evidence="1">
    <location>
        <begin position="381"/>
        <end position="402"/>
    </location>
</feature>
<feature type="transmembrane region" description="Helical" evidence="1">
    <location>
        <begin position="353"/>
        <end position="375"/>
    </location>
</feature>
<dbReference type="Pfam" id="PF07690">
    <property type="entry name" value="MFS_1"/>
    <property type="match status" value="1"/>
</dbReference>
<proteinExistence type="predicted"/>
<keyword evidence="1" id="KW-0812">Transmembrane</keyword>
<keyword evidence="1" id="KW-0472">Membrane</keyword>
<feature type="transmembrane region" description="Helical" evidence="1">
    <location>
        <begin position="288"/>
        <end position="308"/>
    </location>
</feature>
<keyword evidence="3" id="KW-1185">Reference proteome</keyword>
<comment type="caution">
    <text evidence="2">The sequence shown here is derived from an EMBL/GenBank/DDBJ whole genome shotgun (WGS) entry which is preliminary data.</text>
</comment>
<feature type="transmembrane region" description="Helical" evidence="1">
    <location>
        <begin position="168"/>
        <end position="187"/>
    </location>
</feature>
<accession>A0ABX1SYL6</accession>
<dbReference type="PANTHER" id="PTHR23530">
    <property type="entry name" value="TRANSPORT PROTEIN-RELATED"/>
    <property type="match status" value="1"/>
</dbReference>
<sequence>MRSCIQRFKDRFYREYLWYTALETDLLFFVVCDVLFLTQVKGMSKESFSLLTFLSLAFSLIIQYPLLRFINRVGNKTAVRTGSVVFALSAVCITFAPGFITVLIGGFLKCIGHTLNAMGTAILKNRLTTEHREDRFVSYQSDANAATSLIMMLTSLLCLPLFTLNEYLPMVACIVLSLVGIVFAFLISHDDDSAQEINLAPNLKQSAKRQRNVWNSLNILLFASFAIFCALTGTGLSYAKLNFQQYLINQDPEYIMMLLSVITTVVYLIRIVSNMAMRKAYGKVKNRVAIFVSILLAAGLVMQTLPWFSFTGDTIAFLCIGYLLMAFVRDPYITLIRHISLEDDDKARQQSMLITLNGAQKAGSLILSAVATLMLNHWDVLSVMILMTALAMVTIVLCVLIIRKYQQTS</sequence>
<dbReference type="SUPFAM" id="SSF103473">
    <property type="entry name" value="MFS general substrate transporter"/>
    <property type="match status" value="1"/>
</dbReference>
<evidence type="ECO:0000256" key="1">
    <source>
        <dbReference type="SAM" id="Phobius"/>
    </source>
</evidence>
<reference evidence="2 3" key="1">
    <citation type="submission" date="2020-02" db="EMBL/GenBank/DDBJ databases">
        <title>Characterization of phylogenetic diversity of novel bifidobacterial species isolated in Czech ZOOs.</title>
        <authorList>
            <person name="Lugli G.A."/>
            <person name="Vera N.B."/>
            <person name="Ventura M."/>
        </authorList>
    </citation>
    <scope>NUCLEOTIDE SEQUENCE [LARGE SCALE GENOMIC DNA]</scope>
    <source>
        <strain evidence="2 3">DSM 109963</strain>
    </source>
</reference>
<dbReference type="PANTHER" id="PTHR23530:SF1">
    <property type="entry name" value="PERMEASE, MAJOR FACILITATOR SUPERFAMILY-RELATED"/>
    <property type="match status" value="1"/>
</dbReference>
<evidence type="ECO:0000313" key="3">
    <source>
        <dbReference type="Proteomes" id="UP000553756"/>
    </source>
</evidence>
<name>A0ABX1SYL6_9BIFI</name>
<feature type="transmembrane region" description="Helical" evidence="1">
    <location>
        <begin position="314"/>
        <end position="332"/>
    </location>
</feature>
<feature type="transmembrane region" description="Helical" evidence="1">
    <location>
        <begin position="254"/>
        <end position="276"/>
    </location>
</feature>
<protein>
    <submittedName>
        <fullName evidence="2">Permease of the major facilitator superfamily</fullName>
    </submittedName>
</protein>
<organism evidence="2 3">
    <name type="scientific">Bifidobacterium panos</name>
    <dbReference type="NCBI Taxonomy" id="2675321"/>
    <lineage>
        <taxon>Bacteria</taxon>
        <taxon>Bacillati</taxon>
        <taxon>Actinomycetota</taxon>
        <taxon>Actinomycetes</taxon>
        <taxon>Bifidobacteriales</taxon>
        <taxon>Bifidobacteriaceae</taxon>
        <taxon>Bifidobacterium</taxon>
    </lineage>
</organism>
<dbReference type="InterPro" id="IPR011701">
    <property type="entry name" value="MFS"/>
</dbReference>
<keyword evidence="1" id="KW-1133">Transmembrane helix</keyword>
<feature type="transmembrane region" description="Helical" evidence="1">
    <location>
        <begin position="16"/>
        <end position="36"/>
    </location>
</feature>
<gene>
    <name evidence="2" type="ORF">G1C94_0114</name>
</gene>
<feature type="transmembrane region" description="Helical" evidence="1">
    <location>
        <begin position="213"/>
        <end position="234"/>
    </location>
</feature>
<dbReference type="InterPro" id="IPR036259">
    <property type="entry name" value="MFS_trans_sf"/>
</dbReference>
<dbReference type="Gene3D" id="1.20.1250.20">
    <property type="entry name" value="MFS general substrate transporter like domains"/>
    <property type="match status" value="1"/>
</dbReference>
<dbReference type="InterPro" id="IPR053160">
    <property type="entry name" value="MFS_DHA3_Transporter"/>
</dbReference>